<dbReference type="PATRIC" id="fig|652.5.peg.3237"/>
<feature type="transmembrane region" description="Helical" evidence="6">
    <location>
        <begin position="223"/>
        <end position="243"/>
    </location>
</feature>
<organism evidence="8 9">
    <name type="scientific">Aeromonas schubertii</name>
    <dbReference type="NCBI Taxonomy" id="652"/>
    <lineage>
        <taxon>Bacteria</taxon>
        <taxon>Pseudomonadati</taxon>
        <taxon>Pseudomonadota</taxon>
        <taxon>Gammaproteobacteria</taxon>
        <taxon>Aeromonadales</taxon>
        <taxon>Aeromonadaceae</taxon>
        <taxon>Aeromonas</taxon>
    </lineage>
</organism>
<keyword evidence="2" id="KW-1003">Cell membrane</keyword>
<name>A0A0S2SJK4_9GAMM</name>
<evidence type="ECO:0000259" key="7">
    <source>
        <dbReference type="Pfam" id="PF12698"/>
    </source>
</evidence>
<dbReference type="RefSeq" id="WP_060587132.1">
    <property type="nucleotide sequence ID" value="NZ_CP013067.1"/>
</dbReference>
<feature type="transmembrane region" description="Helical" evidence="6">
    <location>
        <begin position="289"/>
        <end position="307"/>
    </location>
</feature>
<accession>A0A0S2SJK4</accession>
<reference evidence="8 9" key="2">
    <citation type="journal article" date="2016" name="Genome Announc.">
        <title>Complete Genome Sequence of the Highly Virulent Aeromonas schubertii Strain WL1483, Isolated from Diseased Snakehead Fish (Channa argus) in China.</title>
        <authorList>
            <person name="Liu L."/>
            <person name="Li N."/>
            <person name="Zhang D."/>
            <person name="Fu X."/>
            <person name="Shi C."/>
            <person name="Lin Q."/>
            <person name="Hao G."/>
        </authorList>
    </citation>
    <scope>NUCLEOTIDE SEQUENCE [LARGE SCALE GENOMIC DNA]</scope>
    <source>
        <strain evidence="8 9">WL1483</strain>
    </source>
</reference>
<keyword evidence="5 6" id="KW-0472">Membrane</keyword>
<keyword evidence="3 6" id="KW-0812">Transmembrane</keyword>
<dbReference type="Gene3D" id="3.40.1710.10">
    <property type="entry name" value="abc type-2 transporter like domain"/>
    <property type="match status" value="1"/>
</dbReference>
<dbReference type="GO" id="GO:0005886">
    <property type="term" value="C:plasma membrane"/>
    <property type="evidence" value="ECO:0007669"/>
    <property type="project" value="UniProtKB-SubCell"/>
</dbReference>
<sequence length="373" mass="40006">MGRELRLLWQDGWGRMLVLWLPLGMMLLLWWIFSAALVRDLPVGLVDLDKSAMSRQLARQMDASPSLRLADEYASVAEGSRALRGGEIYALVVMPAHLERDARLGTGPRITAWNNGQFVLIAKVIASALAQVVGTLNGQVGVLQALADGSALPGALGQSVPLNGQVTALYNLNSSYAQFLLGAIFPAAWQILLTLYGLNALAREDRLGLKWDAAGIWPALGRKFALHGLIGWGWGLLWCYGLYGLLGYPLQGSPWLLALSLGLTSGACVGLGMLFYAGIRDAARAVSMAGALTAPGLAFMGITFPTVSMESFATFWRALLPISHYADIQVAVASHGAGLVELAPQFGALALFWLMVPATGYCYLRASRKEAQC</sequence>
<feature type="transmembrane region" description="Helical" evidence="6">
    <location>
        <begin position="255"/>
        <end position="277"/>
    </location>
</feature>
<dbReference type="EMBL" id="CP013067">
    <property type="protein sequence ID" value="ALP41862.1"/>
    <property type="molecule type" value="Genomic_DNA"/>
</dbReference>
<proteinExistence type="predicted"/>
<dbReference type="Pfam" id="PF12698">
    <property type="entry name" value="ABC2_membrane_3"/>
    <property type="match status" value="1"/>
</dbReference>
<evidence type="ECO:0000256" key="4">
    <source>
        <dbReference type="ARBA" id="ARBA00022989"/>
    </source>
</evidence>
<evidence type="ECO:0000256" key="5">
    <source>
        <dbReference type="ARBA" id="ARBA00023136"/>
    </source>
</evidence>
<dbReference type="Proteomes" id="UP000058114">
    <property type="component" value="Chromosome"/>
</dbReference>
<evidence type="ECO:0000313" key="9">
    <source>
        <dbReference type="Proteomes" id="UP000058114"/>
    </source>
</evidence>
<comment type="subcellular location">
    <subcellularLocation>
        <location evidence="1">Cell membrane</location>
        <topology evidence="1">Multi-pass membrane protein</topology>
    </subcellularLocation>
</comment>
<dbReference type="InterPro" id="IPR013525">
    <property type="entry name" value="ABC2_TM"/>
</dbReference>
<evidence type="ECO:0000256" key="2">
    <source>
        <dbReference type="ARBA" id="ARBA00022475"/>
    </source>
</evidence>
<feature type="transmembrane region" description="Helical" evidence="6">
    <location>
        <begin position="12"/>
        <end position="33"/>
    </location>
</feature>
<reference evidence="9" key="1">
    <citation type="submission" date="2015-10" db="EMBL/GenBank/DDBJ databases">
        <title>Complete Genome Sequence of Aeromonas schubertii strain WL1483.</title>
        <authorList>
            <person name="Liu L."/>
        </authorList>
    </citation>
    <scope>NUCLEOTIDE SEQUENCE [LARGE SCALE GENOMIC DNA]</scope>
    <source>
        <strain evidence="9">WL1483</strain>
    </source>
</reference>
<dbReference type="PANTHER" id="PTHR30294:SF47">
    <property type="entry name" value="INNER MEMBRANE TRANSPORT PERMEASE YHHJ"/>
    <property type="match status" value="1"/>
</dbReference>
<dbReference type="AlphaFoldDB" id="A0A0S2SJK4"/>
<evidence type="ECO:0000256" key="3">
    <source>
        <dbReference type="ARBA" id="ARBA00022692"/>
    </source>
</evidence>
<protein>
    <submittedName>
        <fullName evidence="8">Multidrug ABC transporter permease</fullName>
    </submittedName>
</protein>
<gene>
    <name evidence="8" type="ORF">WL1483_2443</name>
</gene>
<feature type="transmembrane region" description="Helical" evidence="6">
    <location>
        <begin position="346"/>
        <end position="364"/>
    </location>
</feature>
<feature type="transmembrane region" description="Helical" evidence="6">
    <location>
        <begin position="179"/>
        <end position="202"/>
    </location>
</feature>
<evidence type="ECO:0000256" key="6">
    <source>
        <dbReference type="SAM" id="Phobius"/>
    </source>
</evidence>
<keyword evidence="4 6" id="KW-1133">Transmembrane helix</keyword>
<evidence type="ECO:0000256" key="1">
    <source>
        <dbReference type="ARBA" id="ARBA00004651"/>
    </source>
</evidence>
<dbReference type="InterPro" id="IPR051449">
    <property type="entry name" value="ABC-2_transporter_component"/>
</dbReference>
<evidence type="ECO:0000313" key="8">
    <source>
        <dbReference type="EMBL" id="ALP41862.1"/>
    </source>
</evidence>
<dbReference type="PANTHER" id="PTHR30294">
    <property type="entry name" value="MEMBRANE COMPONENT OF ABC TRANSPORTER YHHJ-RELATED"/>
    <property type="match status" value="1"/>
</dbReference>
<feature type="domain" description="ABC-2 type transporter transmembrane" evidence="7">
    <location>
        <begin position="17"/>
        <end position="354"/>
    </location>
</feature>
<dbReference type="KEGG" id="asr:WL1483_2443"/>
<dbReference type="GO" id="GO:0140359">
    <property type="term" value="F:ABC-type transporter activity"/>
    <property type="evidence" value="ECO:0007669"/>
    <property type="project" value="InterPro"/>
</dbReference>